<keyword evidence="3" id="KW-1185">Reference proteome</keyword>
<dbReference type="AlphaFoldDB" id="A0A2B4R9L4"/>
<proteinExistence type="predicted"/>
<evidence type="ECO:0000313" key="2">
    <source>
        <dbReference type="EMBL" id="PFX13499.1"/>
    </source>
</evidence>
<feature type="compositionally biased region" description="Basic residues" evidence="1">
    <location>
        <begin position="211"/>
        <end position="228"/>
    </location>
</feature>
<accession>A0A2B4R9L4</accession>
<feature type="compositionally biased region" description="Polar residues" evidence="1">
    <location>
        <begin position="255"/>
        <end position="308"/>
    </location>
</feature>
<organism evidence="2 3">
    <name type="scientific">Stylophora pistillata</name>
    <name type="common">Smooth cauliflower coral</name>
    <dbReference type="NCBI Taxonomy" id="50429"/>
    <lineage>
        <taxon>Eukaryota</taxon>
        <taxon>Metazoa</taxon>
        <taxon>Cnidaria</taxon>
        <taxon>Anthozoa</taxon>
        <taxon>Hexacorallia</taxon>
        <taxon>Scleractinia</taxon>
        <taxon>Astrocoeniina</taxon>
        <taxon>Pocilloporidae</taxon>
        <taxon>Stylophora</taxon>
    </lineage>
</organism>
<gene>
    <name evidence="2" type="ORF">AWC38_SpisGene22416</name>
</gene>
<name>A0A2B4R9L4_STYPI</name>
<comment type="caution">
    <text evidence="2">The sequence shown here is derived from an EMBL/GenBank/DDBJ whole genome shotgun (WGS) entry which is preliminary data.</text>
</comment>
<reference evidence="3" key="1">
    <citation type="journal article" date="2017" name="bioRxiv">
        <title>Comparative analysis of the genomes of Stylophora pistillata and Acropora digitifera provides evidence for extensive differences between species of corals.</title>
        <authorList>
            <person name="Voolstra C.R."/>
            <person name="Li Y."/>
            <person name="Liew Y.J."/>
            <person name="Baumgarten S."/>
            <person name="Zoccola D."/>
            <person name="Flot J.-F."/>
            <person name="Tambutte S."/>
            <person name="Allemand D."/>
            <person name="Aranda M."/>
        </authorList>
    </citation>
    <scope>NUCLEOTIDE SEQUENCE [LARGE SCALE GENOMIC DNA]</scope>
</reference>
<feature type="region of interest" description="Disordered" evidence="1">
    <location>
        <begin position="208"/>
        <end position="308"/>
    </location>
</feature>
<protein>
    <submittedName>
        <fullName evidence="2">Uncharacterized protein</fullName>
    </submittedName>
</protein>
<feature type="compositionally biased region" description="Low complexity" evidence="1">
    <location>
        <begin position="229"/>
        <end position="241"/>
    </location>
</feature>
<evidence type="ECO:0000256" key="1">
    <source>
        <dbReference type="SAM" id="MobiDB-lite"/>
    </source>
</evidence>
<dbReference type="Proteomes" id="UP000225706">
    <property type="component" value="Unassembled WGS sequence"/>
</dbReference>
<dbReference type="EMBL" id="LSMT01000962">
    <property type="protein sequence ID" value="PFX13499.1"/>
    <property type="molecule type" value="Genomic_DNA"/>
</dbReference>
<sequence length="351" mass="37854">MILSQANIIPTQEREVGQGVSVRVSPAQLQPPDLEEKPAPSVKSFTAEELLAPAGKVLTAAQKYFKVVEFCPQLKGQLHHVKTALSMSLVNRRNYLRRSGKIQKKQTKELTAAVEKQLQTSKNAPPASVSNIGNTINIYFKGTIIGRGVLLKEEDDMFSRVLLKSKFLNAPTGTINLPQETQGKTMFGELEVGTEFLWKTERLSAVGRAKAGAKIKNQKNVKHKKARSHSLSVPSSPPILSQTPSALSLPPMHSLTPSAPSSSPILSHTPSAPLSSSPIRSHTPSAPSSPSILVGTSSARTQNSTNPAITPCIGHRGYVNVPVESFTPADIFKPVTVASKRIRKAKKTVDL</sequence>
<evidence type="ECO:0000313" key="3">
    <source>
        <dbReference type="Proteomes" id="UP000225706"/>
    </source>
</evidence>